<reference evidence="1 2" key="1">
    <citation type="submission" date="2022-03" db="EMBL/GenBank/DDBJ databases">
        <authorList>
            <person name="Macdonald S."/>
            <person name="Ahmed S."/>
            <person name="Newling K."/>
        </authorList>
    </citation>
    <scope>NUCLEOTIDE SEQUENCE [LARGE SCALE GENOMIC DNA]</scope>
</reference>
<evidence type="ECO:0000313" key="2">
    <source>
        <dbReference type="Proteomes" id="UP001642260"/>
    </source>
</evidence>
<gene>
    <name evidence="1" type="ORF">ERUC_LOCUS27648</name>
</gene>
<accession>A0ABC8KSP8</accession>
<organism evidence="1 2">
    <name type="scientific">Eruca vesicaria subsp. sativa</name>
    <name type="common">Garden rocket</name>
    <name type="synonym">Eruca sativa</name>
    <dbReference type="NCBI Taxonomy" id="29727"/>
    <lineage>
        <taxon>Eukaryota</taxon>
        <taxon>Viridiplantae</taxon>
        <taxon>Streptophyta</taxon>
        <taxon>Embryophyta</taxon>
        <taxon>Tracheophyta</taxon>
        <taxon>Spermatophyta</taxon>
        <taxon>Magnoliopsida</taxon>
        <taxon>eudicotyledons</taxon>
        <taxon>Gunneridae</taxon>
        <taxon>Pentapetalae</taxon>
        <taxon>rosids</taxon>
        <taxon>malvids</taxon>
        <taxon>Brassicales</taxon>
        <taxon>Brassicaceae</taxon>
        <taxon>Brassiceae</taxon>
        <taxon>Eruca</taxon>
    </lineage>
</organism>
<dbReference type="PANTHER" id="PTHR37705">
    <property type="entry name" value="BNAA08G11710D PROTEIN"/>
    <property type="match status" value="1"/>
</dbReference>
<dbReference type="PANTHER" id="PTHR37705:SF3">
    <property type="entry name" value="(RAPE) HYPOTHETICAL PROTEIN"/>
    <property type="match status" value="1"/>
</dbReference>
<sequence length="65" mass="7345">MVIKRIELCIEFVKITMDFVVVVAEAARVFLSHAPQVPGPRLRHGSYYNSASSSQPSVYMIPYFP</sequence>
<name>A0ABC8KSP8_ERUVS</name>
<keyword evidence="2" id="KW-1185">Reference proteome</keyword>
<evidence type="ECO:0000313" key="1">
    <source>
        <dbReference type="EMBL" id="CAH8361892.1"/>
    </source>
</evidence>
<dbReference type="EMBL" id="CAKOAT010319598">
    <property type="protein sequence ID" value="CAH8361892.1"/>
    <property type="molecule type" value="Genomic_DNA"/>
</dbReference>
<protein>
    <submittedName>
        <fullName evidence="1">Uncharacterized protein</fullName>
    </submittedName>
</protein>
<proteinExistence type="predicted"/>
<dbReference type="Proteomes" id="UP001642260">
    <property type="component" value="Unassembled WGS sequence"/>
</dbReference>
<comment type="caution">
    <text evidence="1">The sequence shown here is derived from an EMBL/GenBank/DDBJ whole genome shotgun (WGS) entry which is preliminary data.</text>
</comment>
<dbReference type="AlphaFoldDB" id="A0ABC8KSP8"/>